<organism evidence="3 4">
    <name type="scientific">Flaviaesturariibacter amylovorans</name>
    <dbReference type="NCBI Taxonomy" id="1084520"/>
    <lineage>
        <taxon>Bacteria</taxon>
        <taxon>Pseudomonadati</taxon>
        <taxon>Bacteroidota</taxon>
        <taxon>Chitinophagia</taxon>
        <taxon>Chitinophagales</taxon>
        <taxon>Chitinophagaceae</taxon>
        <taxon>Flaviaestuariibacter</taxon>
    </lineage>
</organism>
<dbReference type="Proteomes" id="UP001501725">
    <property type="component" value="Unassembled WGS sequence"/>
</dbReference>
<proteinExistence type="predicted"/>
<sequence length="176" mass="19871">MVPRFFLAVFAFLLLTGSAGAQSDSAATQQPLEPPYKRFPGLPPIDLLLIDSSTVFTTEQVKKKPVLLMVFDPNCHHCQMTAEELYNERAKLPDVQIVMATMETVSRMRAFREKYHLEAVPQVLLGKDRFYLLPPFFNISHLPFMALYNKKHELIGTFEGSLSIPKAMELLAAKGN</sequence>
<gene>
    <name evidence="3" type="ORF">GCM10023184_37420</name>
</gene>
<evidence type="ECO:0000313" key="4">
    <source>
        <dbReference type="Proteomes" id="UP001501725"/>
    </source>
</evidence>
<keyword evidence="4" id="KW-1185">Reference proteome</keyword>
<feature type="chain" id="PRO_5047436845" description="Thioredoxin domain-containing protein" evidence="1">
    <location>
        <begin position="22"/>
        <end position="176"/>
    </location>
</feature>
<feature type="signal peptide" evidence="1">
    <location>
        <begin position="1"/>
        <end position="21"/>
    </location>
</feature>
<dbReference type="RefSeq" id="WP_345257373.1">
    <property type="nucleotide sequence ID" value="NZ_BAABGY010000012.1"/>
</dbReference>
<dbReference type="InterPro" id="IPR013766">
    <property type="entry name" value="Thioredoxin_domain"/>
</dbReference>
<feature type="domain" description="Thioredoxin" evidence="2">
    <location>
        <begin position="36"/>
        <end position="176"/>
    </location>
</feature>
<reference evidence="4" key="1">
    <citation type="journal article" date="2019" name="Int. J. Syst. Evol. Microbiol.">
        <title>The Global Catalogue of Microorganisms (GCM) 10K type strain sequencing project: providing services to taxonomists for standard genome sequencing and annotation.</title>
        <authorList>
            <consortium name="The Broad Institute Genomics Platform"/>
            <consortium name="The Broad Institute Genome Sequencing Center for Infectious Disease"/>
            <person name="Wu L."/>
            <person name="Ma J."/>
        </authorList>
    </citation>
    <scope>NUCLEOTIDE SEQUENCE [LARGE SCALE GENOMIC DNA]</scope>
    <source>
        <strain evidence="4">JCM 17919</strain>
    </source>
</reference>
<keyword evidence="1" id="KW-0732">Signal</keyword>
<comment type="caution">
    <text evidence="3">The sequence shown here is derived from an EMBL/GenBank/DDBJ whole genome shotgun (WGS) entry which is preliminary data.</text>
</comment>
<name>A0ABP8HJZ9_9BACT</name>
<protein>
    <recommendedName>
        <fullName evidence="2">Thioredoxin domain-containing protein</fullName>
    </recommendedName>
</protein>
<evidence type="ECO:0000313" key="3">
    <source>
        <dbReference type="EMBL" id="GAA4339973.1"/>
    </source>
</evidence>
<dbReference type="SUPFAM" id="SSF52833">
    <property type="entry name" value="Thioredoxin-like"/>
    <property type="match status" value="1"/>
</dbReference>
<dbReference type="Gene3D" id="3.40.30.10">
    <property type="entry name" value="Glutaredoxin"/>
    <property type="match status" value="1"/>
</dbReference>
<dbReference type="EMBL" id="BAABGY010000012">
    <property type="protein sequence ID" value="GAA4339973.1"/>
    <property type="molecule type" value="Genomic_DNA"/>
</dbReference>
<evidence type="ECO:0000256" key="1">
    <source>
        <dbReference type="SAM" id="SignalP"/>
    </source>
</evidence>
<dbReference type="PROSITE" id="PS51352">
    <property type="entry name" value="THIOREDOXIN_2"/>
    <property type="match status" value="1"/>
</dbReference>
<dbReference type="InterPro" id="IPR036249">
    <property type="entry name" value="Thioredoxin-like_sf"/>
</dbReference>
<evidence type="ECO:0000259" key="2">
    <source>
        <dbReference type="PROSITE" id="PS51352"/>
    </source>
</evidence>
<accession>A0ABP8HJZ9</accession>